<accession>A0A1E3PLW1</accession>
<dbReference type="GO" id="GO:0006397">
    <property type="term" value="P:mRNA processing"/>
    <property type="evidence" value="ECO:0007669"/>
    <property type="project" value="UniProtKB-KW"/>
</dbReference>
<evidence type="ECO:0008006" key="9">
    <source>
        <dbReference type="Google" id="ProtNLM"/>
    </source>
</evidence>
<evidence type="ECO:0000313" key="7">
    <source>
        <dbReference type="EMBL" id="ODQ65817.1"/>
    </source>
</evidence>
<dbReference type="EMBL" id="KV454409">
    <property type="protein sequence ID" value="ODQ65817.1"/>
    <property type="molecule type" value="Genomic_DNA"/>
</dbReference>
<comment type="similarity">
    <text evidence="2">Belongs to the SPF27 family.</text>
</comment>
<dbReference type="Proteomes" id="UP000095009">
    <property type="component" value="Unassembled WGS sequence"/>
</dbReference>
<dbReference type="OrthoDB" id="205794at2759"/>
<keyword evidence="6" id="KW-0539">Nucleus</keyword>
<evidence type="ECO:0000256" key="6">
    <source>
        <dbReference type="ARBA" id="ARBA00023242"/>
    </source>
</evidence>
<organism evidence="7 8">
    <name type="scientific">Nadsonia fulvescens var. elongata DSM 6958</name>
    <dbReference type="NCBI Taxonomy" id="857566"/>
    <lineage>
        <taxon>Eukaryota</taxon>
        <taxon>Fungi</taxon>
        <taxon>Dikarya</taxon>
        <taxon>Ascomycota</taxon>
        <taxon>Saccharomycotina</taxon>
        <taxon>Dipodascomycetes</taxon>
        <taxon>Dipodascales</taxon>
        <taxon>Dipodascales incertae sedis</taxon>
        <taxon>Nadsonia</taxon>
    </lineage>
</organism>
<evidence type="ECO:0000256" key="5">
    <source>
        <dbReference type="ARBA" id="ARBA00023187"/>
    </source>
</evidence>
<dbReference type="GO" id="GO:0008380">
    <property type="term" value="P:RNA splicing"/>
    <property type="evidence" value="ECO:0007669"/>
    <property type="project" value="UniProtKB-KW"/>
</dbReference>
<keyword evidence="3" id="KW-0507">mRNA processing</keyword>
<sequence length="212" mass="24327">MALTEGFFDSLPYIDITPTEDEVLTAEAVILSQLIADSPEYKSVLHHSLSKQTKENQSFLTPALEEEFERIENGELKMNGGIDLSKYSQLEMPDETSGKKKINLKRAYVALCHTQNRQDNLELLLEYGKNQWLIGNDNLAHTVQVIDQEIDTVTREIDYLNRERKRQQVEKDGGFKYMESRWKESLRNVLDVNIACVQLSGEIDQMQGVSRS</sequence>
<proteinExistence type="inferred from homology"/>
<evidence type="ECO:0000313" key="8">
    <source>
        <dbReference type="Proteomes" id="UP000095009"/>
    </source>
</evidence>
<evidence type="ECO:0000256" key="3">
    <source>
        <dbReference type="ARBA" id="ARBA00022664"/>
    </source>
</evidence>
<dbReference type="STRING" id="857566.A0A1E3PLW1"/>
<dbReference type="PANTHER" id="PTHR13296:SF0">
    <property type="entry name" value="PRE-MRNA-SPLICING FACTOR SPF27"/>
    <property type="match status" value="1"/>
</dbReference>
<comment type="subcellular location">
    <subcellularLocation>
        <location evidence="1">Nucleus</location>
    </subcellularLocation>
</comment>
<dbReference type="GO" id="GO:0000974">
    <property type="term" value="C:Prp19 complex"/>
    <property type="evidence" value="ECO:0007669"/>
    <property type="project" value="TreeGrafter"/>
</dbReference>
<dbReference type="InterPro" id="IPR008409">
    <property type="entry name" value="SPF27"/>
</dbReference>
<keyword evidence="5" id="KW-0508">mRNA splicing</keyword>
<dbReference type="Pfam" id="PF05700">
    <property type="entry name" value="BCAS2"/>
    <property type="match status" value="1"/>
</dbReference>
<dbReference type="PANTHER" id="PTHR13296">
    <property type="entry name" value="BCAS2 PROTEIN"/>
    <property type="match status" value="1"/>
</dbReference>
<name>A0A1E3PLW1_9ASCO</name>
<evidence type="ECO:0000256" key="1">
    <source>
        <dbReference type="ARBA" id="ARBA00004123"/>
    </source>
</evidence>
<dbReference type="AlphaFoldDB" id="A0A1E3PLW1"/>
<evidence type="ECO:0000256" key="2">
    <source>
        <dbReference type="ARBA" id="ARBA00010788"/>
    </source>
</evidence>
<reference evidence="7 8" key="1">
    <citation type="journal article" date="2016" name="Proc. Natl. Acad. Sci. U.S.A.">
        <title>Comparative genomics of biotechnologically important yeasts.</title>
        <authorList>
            <person name="Riley R."/>
            <person name="Haridas S."/>
            <person name="Wolfe K.H."/>
            <person name="Lopes M.R."/>
            <person name="Hittinger C.T."/>
            <person name="Goeker M."/>
            <person name="Salamov A.A."/>
            <person name="Wisecaver J.H."/>
            <person name="Long T.M."/>
            <person name="Calvey C.H."/>
            <person name="Aerts A.L."/>
            <person name="Barry K.W."/>
            <person name="Choi C."/>
            <person name="Clum A."/>
            <person name="Coughlan A.Y."/>
            <person name="Deshpande S."/>
            <person name="Douglass A.P."/>
            <person name="Hanson S.J."/>
            <person name="Klenk H.-P."/>
            <person name="LaButti K.M."/>
            <person name="Lapidus A."/>
            <person name="Lindquist E.A."/>
            <person name="Lipzen A.M."/>
            <person name="Meier-Kolthoff J.P."/>
            <person name="Ohm R.A."/>
            <person name="Otillar R.P."/>
            <person name="Pangilinan J.L."/>
            <person name="Peng Y."/>
            <person name="Rokas A."/>
            <person name="Rosa C.A."/>
            <person name="Scheuner C."/>
            <person name="Sibirny A.A."/>
            <person name="Slot J.C."/>
            <person name="Stielow J.B."/>
            <person name="Sun H."/>
            <person name="Kurtzman C.P."/>
            <person name="Blackwell M."/>
            <person name="Grigoriev I.V."/>
            <person name="Jeffries T.W."/>
        </authorList>
    </citation>
    <scope>NUCLEOTIDE SEQUENCE [LARGE SCALE GENOMIC DNA]</scope>
    <source>
        <strain evidence="7 8">DSM 6958</strain>
    </source>
</reference>
<evidence type="ECO:0000256" key="4">
    <source>
        <dbReference type="ARBA" id="ARBA00022728"/>
    </source>
</evidence>
<dbReference type="GO" id="GO:0071011">
    <property type="term" value="C:precatalytic spliceosome"/>
    <property type="evidence" value="ECO:0007669"/>
    <property type="project" value="TreeGrafter"/>
</dbReference>
<keyword evidence="8" id="KW-1185">Reference proteome</keyword>
<keyword evidence="4" id="KW-0747">Spliceosome</keyword>
<dbReference type="GO" id="GO:0071013">
    <property type="term" value="C:catalytic step 2 spliceosome"/>
    <property type="evidence" value="ECO:0007669"/>
    <property type="project" value="TreeGrafter"/>
</dbReference>
<protein>
    <recommendedName>
        <fullName evidence="9">Breast carcinoma amplified sequence 2</fullName>
    </recommendedName>
</protein>
<gene>
    <name evidence="7" type="ORF">NADFUDRAFT_51094</name>
</gene>